<dbReference type="SMART" id="SM00320">
    <property type="entry name" value="WD40"/>
    <property type="match status" value="5"/>
</dbReference>
<evidence type="ECO:0008006" key="6">
    <source>
        <dbReference type="Google" id="ProtNLM"/>
    </source>
</evidence>
<organism evidence="4 5">
    <name type="scientific">Ignelater luminosus</name>
    <name type="common">Cucubano</name>
    <name type="synonym">Pyrophorus luminosus</name>
    <dbReference type="NCBI Taxonomy" id="2038154"/>
    <lineage>
        <taxon>Eukaryota</taxon>
        <taxon>Metazoa</taxon>
        <taxon>Ecdysozoa</taxon>
        <taxon>Arthropoda</taxon>
        <taxon>Hexapoda</taxon>
        <taxon>Insecta</taxon>
        <taxon>Pterygota</taxon>
        <taxon>Neoptera</taxon>
        <taxon>Endopterygota</taxon>
        <taxon>Coleoptera</taxon>
        <taxon>Polyphaga</taxon>
        <taxon>Elateriformia</taxon>
        <taxon>Elateroidea</taxon>
        <taxon>Elateridae</taxon>
        <taxon>Agrypninae</taxon>
        <taxon>Pyrophorini</taxon>
        <taxon>Ignelater</taxon>
    </lineage>
</organism>
<dbReference type="Proteomes" id="UP000801492">
    <property type="component" value="Unassembled WGS sequence"/>
</dbReference>
<protein>
    <recommendedName>
        <fullName evidence="6">Guanine nucleotide-binding protein subunit beta-like protein 1</fullName>
    </recommendedName>
</protein>
<dbReference type="InterPro" id="IPR001680">
    <property type="entry name" value="WD40_rpt"/>
</dbReference>
<proteinExistence type="predicted"/>
<evidence type="ECO:0000256" key="1">
    <source>
        <dbReference type="ARBA" id="ARBA00022574"/>
    </source>
</evidence>
<keyword evidence="5" id="KW-1185">Reference proteome</keyword>
<name>A0A8K0CZU2_IGNLU</name>
<dbReference type="OrthoDB" id="7668193at2759"/>
<dbReference type="Gene3D" id="2.130.10.10">
    <property type="entry name" value="YVTN repeat-like/Quinoprotein amine dehydrogenase"/>
    <property type="match status" value="2"/>
</dbReference>
<reference evidence="4" key="1">
    <citation type="submission" date="2019-08" db="EMBL/GenBank/DDBJ databases">
        <title>The genome of the North American firefly Photinus pyralis.</title>
        <authorList>
            <consortium name="Photinus pyralis genome working group"/>
            <person name="Fallon T.R."/>
            <person name="Sander Lower S.E."/>
            <person name="Weng J.-K."/>
        </authorList>
    </citation>
    <scope>NUCLEOTIDE SEQUENCE</scope>
    <source>
        <strain evidence="4">TRF0915ILg1</strain>
        <tissue evidence="4">Whole body</tissue>
    </source>
</reference>
<evidence type="ECO:0000313" key="4">
    <source>
        <dbReference type="EMBL" id="KAF2893452.1"/>
    </source>
</evidence>
<dbReference type="PANTHER" id="PTHR19854:SF1">
    <property type="entry name" value="GUANINE NUCLEOTIDE-BINDING PROTEIN SUBUNIT BETA-LIKE PROTEIN 1"/>
    <property type="match status" value="1"/>
</dbReference>
<dbReference type="InterPro" id="IPR019775">
    <property type="entry name" value="WD40_repeat_CS"/>
</dbReference>
<dbReference type="InterPro" id="IPR015943">
    <property type="entry name" value="WD40/YVTN_repeat-like_dom_sf"/>
</dbReference>
<comment type="caution">
    <text evidence="4">The sequence shown here is derived from an EMBL/GenBank/DDBJ whole genome shotgun (WGS) entry which is preliminary data.</text>
</comment>
<dbReference type="AlphaFoldDB" id="A0A8K0CZU2"/>
<feature type="repeat" description="WD" evidence="3">
    <location>
        <begin position="271"/>
        <end position="312"/>
    </location>
</feature>
<sequence>MALLPPDPLFCLKGDMGYVHNVCFISNELYTSHLLAATEGGFVYLWDLQTNRVKSKQEMGNSIQAIHCTNENVITQEKSGIVKLWNIQNETNYEFSKEYQCGGGYCRSIVVNDTVILPQSNSRLEVIELKTLSLLRTFKPSQENLGYVMSLQKVELDNKTFILAGYEAGDVILWDFLEANECSHLKLRECITSLTFDSVSKRGICGNSSNTLQVFTIEKDLNMKLKCEISITNEGCNIVKIRSDRKIFVSGGWDGRLRLFSWKSLRLLVVLKEHRKSVTDVQFSPNIVPVWNSTIMAAAGADGAISLWNLYN</sequence>
<keyword evidence="1 3" id="KW-0853">WD repeat</keyword>
<dbReference type="EMBL" id="VTPC01007978">
    <property type="protein sequence ID" value="KAF2893452.1"/>
    <property type="molecule type" value="Genomic_DNA"/>
</dbReference>
<evidence type="ECO:0000256" key="3">
    <source>
        <dbReference type="PROSITE-ProRule" id="PRU00221"/>
    </source>
</evidence>
<keyword evidence="2" id="KW-0677">Repeat</keyword>
<dbReference type="PROSITE" id="PS50294">
    <property type="entry name" value="WD_REPEATS_REGION"/>
    <property type="match status" value="1"/>
</dbReference>
<dbReference type="InterPro" id="IPR036322">
    <property type="entry name" value="WD40_repeat_dom_sf"/>
</dbReference>
<dbReference type="SUPFAM" id="SSF50978">
    <property type="entry name" value="WD40 repeat-like"/>
    <property type="match status" value="1"/>
</dbReference>
<gene>
    <name evidence="4" type="ORF">ILUMI_12712</name>
</gene>
<dbReference type="Pfam" id="PF00400">
    <property type="entry name" value="WD40"/>
    <property type="match status" value="2"/>
</dbReference>
<dbReference type="PROSITE" id="PS00678">
    <property type="entry name" value="WD_REPEATS_1"/>
    <property type="match status" value="1"/>
</dbReference>
<evidence type="ECO:0000256" key="2">
    <source>
        <dbReference type="ARBA" id="ARBA00022737"/>
    </source>
</evidence>
<dbReference type="PANTHER" id="PTHR19854">
    <property type="entry name" value="TRANSDUCIN BETA-LIKE 3"/>
    <property type="match status" value="1"/>
</dbReference>
<dbReference type="PROSITE" id="PS50082">
    <property type="entry name" value="WD_REPEATS_2"/>
    <property type="match status" value="1"/>
</dbReference>
<evidence type="ECO:0000313" key="5">
    <source>
        <dbReference type="Proteomes" id="UP000801492"/>
    </source>
</evidence>
<accession>A0A8K0CZU2</accession>